<organism evidence="2 3">
    <name type="scientific">Drosophila madeirensis</name>
    <name type="common">Fruit fly</name>
    <dbReference type="NCBI Taxonomy" id="30013"/>
    <lineage>
        <taxon>Eukaryota</taxon>
        <taxon>Metazoa</taxon>
        <taxon>Ecdysozoa</taxon>
        <taxon>Arthropoda</taxon>
        <taxon>Hexapoda</taxon>
        <taxon>Insecta</taxon>
        <taxon>Pterygota</taxon>
        <taxon>Neoptera</taxon>
        <taxon>Endopterygota</taxon>
        <taxon>Diptera</taxon>
        <taxon>Brachycera</taxon>
        <taxon>Muscomorpha</taxon>
        <taxon>Ephydroidea</taxon>
        <taxon>Drosophilidae</taxon>
        <taxon>Drosophila</taxon>
        <taxon>Sophophora</taxon>
    </lineage>
</organism>
<sequence length="106" mass="12409">MNPMKDMNGNDVKQQQQQQQPPQPLPDQPVQMPLSMLMPPPPPLPLNQMQQLSGRQKRKLPGYPPLVPHKKHPTEGDYERMRFPEMETDAGYESPEPDDKPKRMWW</sequence>
<evidence type="ECO:0000313" key="3">
    <source>
        <dbReference type="Proteomes" id="UP001500889"/>
    </source>
</evidence>
<dbReference type="Proteomes" id="UP001500889">
    <property type="component" value="Chromosome A"/>
</dbReference>
<evidence type="ECO:0000256" key="1">
    <source>
        <dbReference type="SAM" id="MobiDB-lite"/>
    </source>
</evidence>
<feature type="compositionally biased region" description="Basic and acidic residues" evidence="1">
    <location>
        <begin position="73"/>
        <end position="85"/>
    </location>
</feature>
<dbReference type="AlphaFoldDB" id="A0AAU9FXV8"/>
<proteinExistence type="predicted"/>
<protein>
    <submittedName>
        <fullName evidence="2">Uncharacterized protein</fullName>
    </submittedName>
</protein>
<reference evidence="2 3" key="1">
    <citation type="submission" date="2024-02" db="EMBL/GenBank/DDBJ databases">
        <title>A chromosome-level genome assembly of Drosophila madeirensis, a fruit fly species endemic to Madeira island.</title>
        <authorList>
            <person name="Tomihara K."/>
            <person name="Llopart A."/>
            <person name="Yamamoto D."/>
        </authorList>
    </citation>
    <scope>NUCLEOTIDE SEQUENCE [LARGE SCALE GENOMIC DNA]</scope>
    <source>
        <strain evidence="2 3">RF1</strain>
    </source>
</reference>
<feature type="compositionally biased region" description="Low complexity" evidence="1">
    <location>
        <begin position="28"/>
        <end position="37"/>
    </location>
</feature>
<keyword evidence="3" id="KW-1185">Reference proteome</keyword>
<name>A0AAU9FXV8_DROMD</name>
<feature type="region of interest" description="Disordered" evidence="1">
    <location>
        <begin position="1"/>
        <end position="106"/>
    </location>
</feature>
<dbReference type="EMBL" id="AP029266">
    <property type="protein sequence ID" value="BFG00307.1"/>
    <property type="molecule type" value="Genomic_DNA"/>
</dbReference>
<feature type="compositionally biased region" description="Basic and acidic residues" evidence="1">
    <location>
        <begin position="97"/>
        <end position="106"/>
    </location>
</feature>
<accession>A0AAU9FXV8</accession>
<evidence type="ECO:0000313" key="2">
    <source>
        <dbReference type="EMBL" id="BFG00307.1"/>
    </source>
</evidence>
<gene>
    <name evidence="2" type="ORF">DMAD_00334</name>
</gene>